<organism evidence="2 3">
    <name type="scientific">Tunturiibacter gelidiferens</name>
    <dbReference type="NCBI Taxonomy" id="3069689"/>
    <lineage>
        <taxon>Bacteria</taxon>
        <taxon>Pseudomonadati</taxon>
        <taxon>Acidobacteriota</taxon>
        <taxon>Terriglobia</taxon>
        <taxon>Terriglobales</taxon>
        <taxon>Acidobacteriaceae</taxon>
        <taxon>Tunturiibacter</taxon>
    </lineage>
</organism>
<keyword evidence="3" id="KW-1185">Reference proteome</keyword>
<accession>A0A9X0QC64</accession>
<dbReference type="Proteomes" id="UP000535182">
    <property type="component" value="Unassembled WGS sequence"/>
</dbReference>
<gene>
    <name evidence="2" type="ORF">HDF14_001264</name>
</gene>
<feature type="region of interest" description="Disordered" evidence="1">
    <location>
        <begin position="121"/>
        <end position="159"/>
    </location>
</feature>
<dbReference type="RefSeq" id="WP_183974499.1">
    <property type="nucleotide sequence ID" value="NZ_JACHEB010000002.1"/>
</dbReference>
<evidence type="ECO:0000313" key="2">
    <source>
        <dbReference type="EMBL" id="MBB5327659.1"/>
    </source>
</evidence>
<sequence>MQYTLCRHIKTNGTRCQAPSLTDGIWCYFHSRLHQRHTAYRTTEASRGYLVPGQHIELTALEDRESVQVALSVVVNALATGKLDTRRATALLYGLQLASNNATSLNTKPYAPKVVRDVESTPDGLDLAQPGATLEIADNYDHKADLDLDDDEGDENEED</sequence>
<name>A0A9X0QC64_9BACT</name>
<evidence type="ECO:0000256" key="1">
    <source>
        <dbReference type="SAM" id="MobiDB-lite"/>
    </source>
</evidence>
<reference evidence="2 3" key="1">
    <citation type="submission" date="2020-08" db="EMBL/GenBank/DDBJ databases">
        <title>Genomic Encyclopedia of Type Strains, Phase IV (KMG-V): Genome sequencing to study the core and pangenomes of soil and plant-associated prokaryotes.</title>
        <authorList>
            <person name="Whitman W."/>
        </authorList>
    </citation>
    <scope>NUCLEOTIDE SEQUENCE [LARGE SCALE GENOMIC DNA]</scope>
    <source>
        <strain evidence="2 3">X5P2</strain>
    </source>
</reference>
<feature type="compositionally biased region" description="Acidic residues" evidence="1">
    <location>
        <begin position="147"/>
        <end position="159"/>
    </location>
</feature>
<evidence type="ECO:0000313" key="3">
    <source>
        <dbReference type="Proteomes" id="UP000535182"/>
    </source>
</evidence>
<dbReference type="EMBL" id="JACHEB010000002">
    <property type="protein sequence ID" value="MBB5327659.1"/>
    <property type="molecule type" value="Genomic_DNA"/>
</dbReference>
<dbReference type="AlphaFoldDB" id="A0A9X0QC64"/>
<protein>
    <submittedName>
        <fullName evidence="2">Uncharacterized protein</fullName>
    </submittedName>
</protein>
<proteinExistence type="predicted"/>
<comment type="caution">
    <text evidence="2">The sequence shown here is derived from an EMBL/GenBank/DDBJ whole genome shotgun (WGS) entry which is preliminary data.</text>
</comment>